<feature type="compositionally biased region" description="Basic and acidic residues" evidence="1">
    <location>
        <begin position="182"/>
        <end position="196"/>
    </location>
</feature>
<evidence type="ECO:0000313" key="3">
    <source>
        <dbReference type="EMBL" id="SIR93683.1"/>
    </source>
</evidence>
<dbReference type="Proteomes" id="UP000186096">
    <property type="component" value="Unassembled WGS sequence"/>
</dbReference>
<feature type="region of interest" description="Disordered" evidence="1">
    <location>
        <begin position="171"/>
        <end position="196"/>
    </location>
</feature>
<keyword evidence="2" id="KW-1133">Transmembrane helix</keyword>
<sequence>MNFEEQILMELKAEYGARVERRRRTRRLMMVTAAAGLAAVAAIAVPLLTGSESAAYAISKNDDGTIRVELHEFRDADKLEQDLKDLGVNADITYLNSRQICARDRGQNVDSPIGKTPEEWEKTAVRNVARPNGRGMDIDPRHISSGQTLVMEVSEEGDSVTLGTRLIVGEVRPCNPMDDPTWEERKAEENRQPAEN</sequence>
<name>A0A1N7EZW8_9ACTN</name>
<gene>
    <name evidence="3" type="ORF">SAMN05421833_12023</name>
</gene>
<dbReference type="EMBL" id="FTNI01000020">
    <property type="protein sequence ID" value="SIR93683.1"/>
    <property type="molecule type" value="Genomic_DNA"/>
</dbReference>
<reference evidence="4" key="1">
    <citation type="submission" date="2017-01" db="EMBL/GenBank/DDBJ databases">
        <authorList>
            <person name="Varghese N."/>
            <person name="Submissions S."/>
        </authorList>
    </citation>
    <scope>NUCLEOTIDE SEQUENCE [LARGE SCALE GENOMIC DNA]</scope>
    <source>
        <strain evidence="4">ATCC 12950</strain>
    </source>
</reference>
<evidence type="ECO:0000256" key="1">
    <source>
        <dbReference type="SAM" id="MobiDB-lite"/>
    </source>
</evidence>
<proteinExistence type="predicted"/>
<keyword evidence="2" id="KW-0812">Transmembrane</keyword>
<keyword evidence="4" id="KW-1185">Reference proteome</keyword>
<keyword evidence="2" id="KW-0472">Membrane</keyword>
<evidence type="ECO:0000256" key="2">
    <source>
        <dbReference type="SAM" id="Phobius"/>
    </source>
</evidence>
<dbReference type="AlphaFoldDB" id="A0A1N7EZW8"/>
<dbReference type="OrthoDB" id="3699588at2"/>
<accession>A0A1N7EZW8</accession>
<feature type="transmembrane region" description="Helical" evidence="2">
    <location>
        <begin position="28"/>
        <end position="48"/>
    </location>
</feature>
<protein>
    <submittedName>
        <fullName evidence="3">Uncharacterized protein</fullName>
    </submittedName>
</protein>
<evidence type="ECO:0000313" key="4">
    <source>
        <dbReference type="Proteomes" id="UP000186096"/>
    </source>
</evidence>
<organism evidence="3 4">
    <name type="scientific">Microbispora rosea</name>
    <dbReference type="NCBI Taxonomy" id="58117"/>
    <lineage>
        <taxon>Bacteria</taxon>
        <taxon>Bacillati</taxon>
        <taxon>Actinomycetota</taxon>
        <taxon>Actinomycetes</taxon>
        <taxon>Streptosporangiales</taxon>
        <taxon>Streptosporangiaceae</taxon>
        <taxon>Microbispora</taxon>
    </lineage>
</organism>
<dbReference type="RefSeq" id="WP_076438594.1">
    <property type="nucleotide sequence ID" value="NZ_FTNI01000020.1"/>
</dbReference>